<dbReference type="InterPro" id="IPR005467">
    <property type="entry name" value="His_kinase_dom"/>
</dbReference>
<dbReference type="GO" id="GO:0005886">
    <property type="term" value="C:plasma membrane"/>
    <property type="evidence" value="ECO:0007669"/>
    <property type="project" value="UniProtKB-SubCell"/>
</dbReference>
<feature type="domain" description="Histidine kinase" evidence="15">
    <location>
        <begin position="379"/>
        <end position="607"/>
    </location>
</feature>
<evidence type="ECO:0000256" key="3">
    <source>
        <dbReference type="ARBA" id="ARBA00012438"/>
    </source>
</evidence>
<dbReference type="PANTHER" id="PTHR43065">
    <property type="entry name" value="SENSOR HISTIDINE KINASE"/>
    <property type="match status" value="1"/>
</dbReference>
<keyword evidence="13 14" id="KW-0472">Membrane</keyword>
<dbReference type="SMART" id="SM00388">
    <property type="entry name" value="HisKA"/>
    <property type="match status" value="1"/>
</dbReference>
<evidence type="ECO:0000256" key="13">
    <source>
        <dbReference type="ARBA" id="ARBA00023136"/>
    </source>
</evidence>
<accession>A0A212KA34</accession>
<dbReference type="SUPFAM" id="SSF47384">
    <property type="entry name" value="Homodimeric domain of signal transducing histidine kinase"/>
    <property type="match status" value="1"/>
</dbReference>
<dbReference type="PRINTS" id="PR00344">
    <property type="entry name" value="BCTRLSENSOR"/>
</dbReference>
<keyword evidence="11 14" id="KW-1133">Transmembrane helix</keyword>
<dbReference type="Gene3D" id="3.30.565.10">
    <property type="entry name" value="Histidine kinase-like ATPase, C-terminal domain"/>
    <property type="match status" value="1"/>
</dbReference>
<dbReference type="InterPro" id="IPR033479">
    <property type="entry name" value="dCache_1"/>
</dbReference>
<keyword evidence="7 14" id="KW-0812">Transmembrane</keyword>
<dbReference type="EMBL" id="FLUP01000001">
    <property type="protein sequence ID" value="SBW08550.1"/>
    <property type="molecule type" value="Genomic_DNA"/>
</dbReference>
<dbReference type="Pfam" id="PF02743">
    <property type="entry name" value="dCache_1"/>
    <property type="match status" value="1"/>
</dbReference>
<feature type="transmembrane region" description="Helical" evidence="14">
    <location>
        <begin position="58"/>
        <end position="78"/>
    </location>
</feature>
<evidence type="ECO:0000256" key="6">
    <source>
        <dbReference type="ARBA" id="ARBA00022679"/>
    </source>
</evidence>
<dbReference type="Pfam" id="PF00512">
    <property type="entry name" value="HisKA"/>
    <property type="match status" value="1"/>
</dbReference>
<dbReference type="PANTHER" id="PTHR43065:SF46">
    <property type="entry name" value="C4-DICARBOXYLATE TRANSPORT SENSOR PROTEIN DCTB"/>
    <property type="match status" value="1"/>
</dbReference>
<evidence type="ECO:0000256" key="12">
    <source>
        <dbReference type="ARBA" id="ARBA00023012"/>
    </source>
</evidence>
<protein>
    <recommendedName>
        <fullName evidence="3">histidine kinase</fullName>
        <ecNumber evidence="3">2.7.13.3</ecNumber>
    </recommendedName>
</protein>
<comment type="catalytic activity">
    <reaction evidence="1">
        <text>ATP + protein L-histidine = ADP + protein N-phospho-L-histidine.</text>
        <dbReference type="EC" id="2.7.13.3"/>
    </reaction>
</comment>
<dbReference type="GO" id="GO:0005524">
    <property type="term" value="F:ATP binding"/>
    <property type="evidence" value="ECO:0007669"/>
    <property type="project" value="UniProtKB-KW"/>
</dbReference>
<gene>
    <name evidence="16" type="ORF">KM92DES2_12513</name>
</gene>
<name>A0A212KA34_9BACT</name>
<dbReference type="AlphaFoldDB" id="A0A212KA34"/>
<dbReference type="SMART" id="SM00387">
    <property type="entry name" value="HATPase_c"/>
    <property type="match status" value="1"/>
</dbReference>
<dbReference type="GO" id="GO:0000155">
    <property type="term" value="F:phosphorelay sensor kinase activity"/>
    <property type="evidence" value="ECO:0007669"/>
    <property type="project" value="InterPro"/>
</dbReference>
<dbReference type="InterPro" id="IPR003661">
    <property type="entry name" value="HisK_dim/P_dom"/>
</dbReference>
<evidence type="ECO:0000256" key="7">
    <source>
        <dbReference type="ARBA" id="ARBA00022692"/>
    </source>
</evidence>
<dbReference type="Pfam" id="PF02518">
    <property type="entry name" value="HATPase_c"/>
    <property type="match status" value="1"/>
</dbReference>
<evidence type="ECO:0000256" key="2">
    <source>
        <dbReference type="ARBA" id="ARBA00004651"/>
    </source>
</evidence>
<proteinExistence type="predicted"/>
<evidence type="ECO:0000256" key="1">
    <source>
        <dbReference type="ARBA" id="ARBA00000085"/>
    </source>
</evidence>
<evidence type="ECO:0000256" key="5">
    <source>
        <dbReference type="ARBA" id="ARBA00022553"/>
    </source>
</evidence>
<evidence type="ECO:0000313" key="16">
    <source>
        <dbReference type="EMBL" id="SBW08550.1"/>
    </source>
</evidence>
<dbReference type="InterPro" id="IPR036097">
    <property type="entry name" value="HisK_dim/P_sf"/>
</dbReference>
<keyword evidence="4" id="KW-1003">Cell membrane</keyword>
<keyword evidence="12" id="KW-0902">Two-component regulatory system</keyword>
<dbReference type="InterPro" id="IPR004358">
    <property type="entry name" value="Sig_transdc_His_kin-like_C"/>
</dbReference>
<keyword evidence="9 16" id="KW-0418">Kinase</keyword>
<keyword evidence="5" id="KW-0597">Phosphoprotein</keyword>
<keyword evidence="6" id="KW-0808">Transferase</keyword>
<dbReference type="RefSeq" id="WP_367240352.1">
    <property type="nucleotide sequence ID" value="NZ_UPYQ01000012.1"/>
</dbReference>
<organism evidence="16">
    <name type="scientific">uncultured Desulfovibrio sp</name>
    <dbReference type="NCBI Taxonomy" id="167968"/>
    <lineage>
        <taxon>Bacteria</taxon>
        <taxon>Pseudomonadati</taxon>
        <taxon>Thermodesulfobacteriota</taxon>
        <taxon>Desulfovibrionia</taxon>
        <taxon>Desulfovibrionales</taxon>
        <taxon>Desulfovibrionaceae</taxon>
        <taxon>Desulfovibrio</taxon>
        <taxon>environmental samples</taxon>
    </lineage>
</organism>
<evidence type="ECO:0000259" key="15">
    <source>
        <dbReference type="PROSITE" id="PS50109"/>
    </source>
</evidence>
<dbReference type="EC" id="2.7.13.3" evidence="3"/>
<keyword evidence="8" id="KW-0547">Nucleotide-binding</keyword>
<dbReference type="PROSITE" id="PS50109">
    <property type="entry name" value="HIS_KIN"/>
    <property type="match status" value="1"/>
</dbReference>
<keyword evidence="10" id="KW-0067">ATP-binding</keyword>
<evidence type="ECO:0000256" key="9">
    <source>
        <dbReference type="ARBA" id="ARBA00022777"/>
    </source>
</evidence>
<evidence type="ECO:0000256" key="8">
    <source>
        <dbReference type="ARBA" id="ARBA00022741"/>
    </source>
</evidence>
<evidence type="ECO:0000256" key="10">
    <source>
        <dbReference type="ARBA" id="ARBA00022840"/>
    </source>
</evidence>
<dbReference type="Gene3D" id="1.10.287.130">
    <property type="match status" value="1"/>
</dbReference>
<evidence type="ECO:0000256" key="4">
    <source>
        <dbReference type="ARBA" id="ARBA00022475"/>
    </source>
</evidence>
<comment type="subcellular location">
    <subcellularLocation>
        <location evidence="2">Cell membrane</location>
        <topology evidence="2">Multi-pass membrane protein</topology>
    </subcellularLocation>
</comment>
<dbReference type="SUPFAM" id="SSF55874">
    <property type="entry name" value="ATPase domain of HSP90 chaperone/DNA topoisomerase II/histidine kinase"/>
    <property type="match status" value="1"/>
</dbReference>
<sequence>MPYGAGERAAVELNRTSGLDGGADLGGHMFATIKNYFAHLLEVPEAVSPARYRSLRRLMTVLMVAVSVTPLLLLSAISHVQYMRTLERELESPVYALARKSQAALELYLGERVSTVSFLAHAYTFKDLLDERTLNRVFLALKSEYQGFVDMGLVDADGQQVGYVGPYKLKGVDYAGKPWLRDTEIKGRYLSNAILGYRGYPHLVVAVHRLEENGVSWTLRVATDTLRIQQVVSTVGPEHDTDVFLVDTEGVLQTDSNLFGKALEKLPMDLPPASHETVVRRITDPKGRQLMVASCTLAGTDFMLLAVKPTEDAIRPWLALRTELLLVLCGGIALIFMVSNLLMQQLINRLQASDERRVAVFAQMEHNQKLSSIGRLAAGVAHEVNNPLAVIYEKAGLAQDLLSMGKVCGDGKDKERLCALLEGIESTVERARGITHRLLGFARRMEANRQALHIEEVISETLGFLEREAKNRGVKLEAELPPNLPEIVSDRGQLQQVFLNIVGNALDALAGGEGSTQTPQGEERFVKIRCQSQNGQMLVSVQDNGKGMSPEVLRHIFEPFYSTKKDKGTGLGMFITYGIVRKLGGEIHVQSEEGRGSTISITLPLTPPDVAVEV</sequence>
<dbReference type="CDD" id="cd00082">
    <property type="entry name" value="HisKA"/>
    <property type="match status" value="1"/>
</dbReference>
<dbReference type="InterPro" id="IPR036890">
    <property type="entry name" value="HATPase_C_sf"/>
</dbReference>
<dbReference type="InterPro" id="IPR003594">
    <property type="entry name" value="HATPase_dom"/>
</dbReference>
<reference evidence="16" key="1">
    <citation type="submission" date="2016-04" db="EMBL/GenBank/DDBJ databases">
        <authorList>
            <person name="Evans L.H."/>
            <person name="Alamgir A."/>
            <person name="Owens N."/>
            <person name="Weber N.D."/>
            <person name="Virtaneva K."/>
            <person name="Barbian K."/>
            <person name="Babar A."/>
            <person name="Rosenke K."/>
        </authorList>
    </citation>
    <scope>NUCLEOTIDE SEQUENCE</scope>
    <source>
        <strain evidence="16">92-2</strain>
    </source>
</reference>
<evidence type="ECO:0000256" key="11">
    <source>
        <dbReference type="ARBA" id="ARBA00022989"/>
    </source>
</evidence>
<evidence type="ECO:0000256" key="14">
    <source>
        <dbReference type="SAM" id="Phobius"/>
    </source>
</evidence>